<dbReference type="InterPro" id="IPR012337">
    <property type="entry name" value="RNaseH-like_sf"/>
</dbReference>
<dbReference type="SUPFAM" id="SSF53098">
    <property type="entry name" value="Ribonuclease H-like"/>
    <property type="match status" value="1"/>
</dbReference>
<evidence type="ECO:0000313" key="3">
    <source>
        <dbReference type="Proteomes" id="UP000694845"/>
    </source>
</evidence>
<dbReference type="PROSITE" id="PS50994">
    <property type="entry name" value="INTEGRASE"/>
    <property type="match status" value="1"/>
</dbReference>
<dbReference type="AlphaFoldDB" id="A0A8B7Y7W5"/>
<keyword evidence="3" id="KW-1185">Reference proteome</keyword>
<protein>
    <submittedName>
        <fullName evidence="4">Uncharacterized protein LOC110978178</fullName>
    </submittedName>
</protein>
<dbReference type="InterPro" id="IPR050951">
    <property type="entry name" value="Retrovirus_Pol_polyprotein"/>
</dbReference>
<dbReference type="Gene3D" id="3.30.420.10">
    <property type="entry name" value="Ribonuclease H-like superfamily/Ribonuclease H"/>
    <property type="match status" value="1"/>
</dbReference>
<dbReference type="InterPro" id="IPR001584">
    <property type="entry name" value="Integrase_cat-core"/>
</dbReference>
<organism evidence="3 4">
    <name type="scientific">Acanthaster planci</name>
    <name type="common">Crown-of-thorns starfish</name>
    <dbReference type="NCBI Taxonomy" id="133434"/>
    <lineage>
        <taxon>Eukaryota</taxon>
        <taxon>Metazoa</taxon>
        <taxon>Echinodermata</taxon>
        <taxon>Eleutherozoa</taxon>
        <taxon>Asterozoa</taxon>
        <taxon>Asteroidea</taxon>
        <taxon>Valvatacea</taxon>
        <taxon>Valvatida</taxon>
        <taxon>Acanthasteridae</taxon>
        <taxon>Acanthaster</taxon>
    </lineage>
</organism>
<evidence type="ECO:0000259" key="2">
    <source>
        <dbReference type="PROSITE" id="PS50994"/>
    </source>
</evidence>
<dbReference type="OrthoDB" id="10030726at2759"/>
<dbReference type="PANTHER" id="PTHR37984">
    <property type="entry name" value="PROTEIN CBG26694"/>
    <property type="match status" value="1"/>
</dbReference>
<dbReference type="InterPro" id="IPR036397">
    <property type="entry name" value="RNaseH_sf"/>
</dbReference>
<evidence type="ECO:0000256" key="1">
    <source>
        <dbReference type="SAM" id="MobiDB-lite"/>
    </source>
</evidence>
<feature type="domain" description="Integrase catalytic" evidence="2">
    <location>
        <begin position="1"/>
        <end position="133"/>
    </location>
</feature>
<reference evidence="4" key="1">
    <citation type="submission" date="2025-08" db="UniProtKB">
        <authorList>
            <consortium name="RefSeq"/>
        </authorList>
    </citation>
    <scope>IDENTIFICATION</scope>
</reference>
<proteinExistence type="predicted"/>
<sequence length="332" mass="37933">MGQGFPIPDLTAETVTQTLVEQVITHFGTPLEIHTDQGREFEAGFFQGVRQLLGIQKTRTMPFHPQSDGMVECFNRTVKTILSMFVDENQKNWDKHLPYVTMAYRSSQHDSTLNMLMLGREVGLPLDVVVGSPEGQPEALEVHEYVDGLRMRIERSHEFARRHLQRIQRYQKWQYDRRAQGAGFEPEQAAWLYNPAKKVGRAPKLQRYWKGPFAVLDCIDVTYMIQKSTRAKPPIVHYWLKTYLGVVDLGWWRRASAWYPAIEENGELRPTGPTPCSTSQSTEPTPKASKKVGKPWPLGSAPGLPHSWRRRHQKHLGRSGSRGPLVLVPLAD</sequence>
<dbReference type="PANTHER" id="PTHR37984:SF15">
    <property type="entry name" value="INTEGRASE CATALYTIC DOMAIN-CONTAINING PROTEIN"/>
    <property type="match status" value="1"/>
</dbReference>
<name>A0A8B7Y7W5_ACAPL</name>
<dbReference type="GO" id="GO:0015074">
    <property type="term" value="P:DNA integration"/>
    <property type="evidence" value="ECO:0007669"/>
    <property type="project" value="InterPro"/>
</dbReference>
<accession>A0A8B7Y7W5</accession>
<dbReference type="GeneID" id="110978178"/>
<gene>
    <name evidence="4" type="primary">LOC110978178</name>
</gene>
<dbReference type="RefSeq" id="XP_022088652.1">
    <property type="nucleotide sequence ID" value="XM_022232960.1"/>
</dbReference>
<dbReference type="FunFam" id="3.30.420.10:FF:000032">
    <property type="entry name" value="Retrovirus-related Pol polyprotein from transposon 297-like Protein"/>
    <property type="match status" value="1"/>
</dbReference>
<feature type="compositionally biased region" description="Polar residues" evidence="1">
    <location>
        <begin position="274"/>
        <end position="284"/>
    </location>
</feature>
<feature type="region of interest" description="Disordered" evidence="1">
    <location>
        <begin position="269"/>
        <end position="332"/>
    </location>
</feature>
<feature type="compositionally biased region" description="Basic residues" evidence="1">
    <location>
        <begin position="307"/>
        <end position="317"/>
    </location>
</feature>
<dbReference type="OMA" id="MRIERSH"/>
<dbReference type="Proteomes" id="UP000694845">
    <property type="component" value="Unplaced"/>
</dbReference>
<evidence type="ECO:0000313" key="4">
    <source>
        <dbReference type="RefSeq" id="XP_022088652.1"/>
    </source>
</evidence>
<dbReference type="KEGG" id="aplc:110978178"/>
<dbReference type="GO" id="GO:0003676">
    <property type="term" value="F:nucleic acid binding"/>
    <property type="evidence" value="ECO:0007669"/>
    <property type="project" value="InterPro"/>
</dbReference>